<protein>
    <submittedName>
        <fullName evidence="3">SH2 domain-containing protein</fullName>
    </submittedName>
</protein>
<dbReference type="Proteomes" id="UP000025227">
    <property type="component" value="Unplaced"/>
</dbReference>
<feature type="compositionally biased region" description="Basic and acidic residues" evidence="1">
    <location>
        <begin position="326"/>
        <end position="341"/>
    </location>
</feature>
<reference evidence="3" key="1">
    <citation type="submission" date="2020-12" db="UniProtKB">
        <authorList>
            <consortium name="WormBaseParasite"/>
        </authorList>
    </citation>
    <scope>IDENTIFICATION</scope>
    <source>
        <strain evidence="3">MHco3</strain>
    </source>
</reference>
<feature type="compositionally biased region" description="Basic and acidic residues" evidence="1">
    <location>
        <begin position="301"/>
        <end position="314"/>
    </location>
</feature>
<dbReference type="PANTHER" id="PTHR31128:SF9">
    <property type="entry name" value="DUF3444 DOMAIN-CONTAINING PROTEIN-RELATED"/>
    <property type="match status" value="1"/>
</dbReference>
<dbReference type="CDD" id="cd00173">
    <property type="entry name" value="SH2"/>
    <property type="match status" value="1"/>
</dbReference>
<sequence>LRSVHAVGAGYSTTLMESECPTPYNSLYAPMKKGDVVCCMHGTACEIAKKEKQKEANEDETSEQYVNLLDSKKEAPKKDRDDLIQSLALKLRELDVVNSGPKTKNKGARRKELKEMKALEKMLRKRKEESSRKMKEEALGTDDSEEKSKKATEEEASEKRKRKADRQKRKPDGKKGSYRRVRATFRESPKQHRKEEQSRKKDDVVSPPETPKEEMKENIMDVLNKEEPSRQFKPPPPRSRRTEESSESRHTDDSSKKSLKKDELDISPSASKRLLDDIDESGARKNKRKERRERKKREKKDKREKQEIEPKMFESIRNIMPSDPDQVEKEKKIEDMTKSDSTKTPTPQSLTGLAKSVYIGVCNFAKAEEQVTKRSDFRVYHQLAHRPLLDDLEQELPLIVVYRTANGSFRHYPIRRRKVGTSSYYYVDYGDPKVQTHASLDHLVRYYQINAQRHPENGQYADQFPWWEVHL</sequence>
<keyword evidence="2" id="KW-1185">Reference proteome</keyword>
<organism evidence="2 3">
    <name type="scientific">Haemonchus contortus</name>
    <name type="common">Barber pole worm</name>
    <dbReference type="NCBI Taxonomy" id="6289"/>
    <lineage>
        <taxon>Eukaryota</taxon>
        <taxon>Metazoa</taxon>
        <taxon>Ecdysozoa</taxon>
        <taxon>Nematoda</taxon>
        <taxon>Chromadorea</taxon>
        <taxon>Rhabditida</taxon>
        <taxon>Rhabditina</taxon>
        <taxon>Rhabditomorpha</taxon>
        <taxon>Strongyloidea</taxon>
        <taxon>Trichostrongylidae</taxon>
        <taxon>Haemonchus</taxon>
    </lineage>
</organism>
<proteinExistence type="predicted"/>
<accession>A0A7I4YSL8</accession>
<dbReference type="WBParaSite" id="HCON_00129510-00001">
    <property type="protein sequence ID" value="HCON_00129510-00001"/>
    <property type="gene ID" value="HCON_00129510"/>
</dbReference>
<evidence type="ECO:0000313" key="2">
    <source>
        <dbReference type="Proteomes" id="UP000025227"/>
    </source>
</evidence>
<feature type="region of interest" description="Disordered" evidence="1">
    <location>
        <begin position="50"/>
        <end position="80"/>
    </location>
</feature>
<dbReference type="OrthoDB" id="5836476at2759"/>
<feature type="compositionally biased region" description="Basic and acidic residues" evidence="1">
    <location>
        <begin position="110"/>
        <end position="138"/>
    </location>
</feature>
<feature type="compositionally biased region" description="Basic residues" evidence="1">
    <location>
        <begin position="159"/>
        <end position="183"/>
    </location>
</feature>
<dbReference type="AlphaFoldDB" id="A0A7I4YSL8"/>
<evidence type="ECO:0000256" key="1">
    <source>
        <dbReference type="SAM" id="MobiDB-lite"/>
    </source>
</evidence>
<feature type="region of interest" description="Disordered" evidence="1">
    <location>
        <begin position="98"/>
        <end position="350"/>
    </location>
</feature>
<evidence type="ECO:0000313" key="3">
    <source>
        <dbReference type="WBParaSite" id="HCON_00129510-00001"/>
    </source>
</evidence>
<feature type="compositionally biased region" description="Basic and acidic residues" evidence="1">
    <location>
        <begin position="240"/>
        <end position="264"/>
    </location>
</feature>
<feature type="compositionally biased region" description="Basic residues" evidence="1">
    <location>
        <begin position="284"/>
        <end position="300"/>
    </location>
</feature>
<dbReference type="PANTHER" id="PTHR31128">
    <property type="entry name" value="PROTEIN CBR-CLEC-135-RELATED"/>
    <property type="match status" value="1"/>
</dbReference>
<feature type="compositionally biased region" description="Basic and acidic residues" evidence="1">
    <location>
        <begin position="70"/>
        <end position="80"/>
    </location>
</feature>
<feature type="compositionally biased region" description="Basic and acidic residues" evidence="1">
    <location>
        <begin position="184"/>
        <end position="230"/>
    </location>
</feature>
<name>A0A7I4YSL8_HAECO</name>